<dbReference type="InterPro" id="IPR002734">
    <property type="entry name" value="RibDG_C"/>
</dbReference>
<organism evidence="2 3">
    <name type="scientific">Kitasatospora indigofera</name>
    <dbReference type="NCBI Taxonomy" id="67307"/>
    <lineage>
        <taxon>Bacteria</taxon>
        <taxon>Bacillati</taxon>
        <taxon>Actinomycetota</taxon>
        <taxon>Actinomycetes</taxon>
        <taxon>Kitasatosporales</taxon>
        <taxon>Streptomycetaceae</taxon>
        <taxon>Kitasatospora</taxon>
    </lineage>
</organism>
<evidence type="ECO:0000313" key="2">
    <source>
        <dbReference type="EMBL" id="GHH74284.1"/>
    </source>
</evidence>
<dbReference type="GeneID" id="95354464"/>
<dbReference type="Gene3D" id="3.40.430.10">
    <property type="entry name" value="Dihydrofolate Reductase, subunit A"/>
    <property type="match status" value="1"/>
</dbReference>
<dbReference type="Proteomes" id="UP000617734">
    <property type="component" value="Unassembled WGS sequence"/>
</dbReference>
<dbReference type="EMBL" id="BNBO01000022">
    <property type="protein sequence ID" value="GHH74284.1"/>
    <property type="molecule type" value="Genomic_DNA"/>
</dbReference>
<comment type="caution">
    <text evidence="2">The sequence shown here is derived from an EMBL/GenBank/DDBJ whole genome shotgun (WGS) entry which is preliminary data.</text>
</comment>
<protein>
    <submittedName>
        <fullName evidence="2">Riboflavin biosynthesis protein RibD</fullName>
    </submittedName>
</protein>
<dbReference type="SUPFAM" id="SSF53597">
    <property type="entry name" value="Dihydrofolate reductase-like"/>
    <property type="match status" value="1"/>
</dbReference>
<keyword evidence="3" id="KW-1185">Reference proteome</keyword>
<dbReference type="GO" id="GO:0009231">
    <property type="term" value="P:riboflavin biosynthetic process"/>
    <property type="evidence" value="ECO:0007669"/>
    <property type="project" value="InterPro"/>
</dbReference>
<dbReference type="RefSeq" id="WP_190212301.1">
    <property type="nucleotide sequence ID" value="NZ_BNBO01000022.1"/>
</dbReference>
<dbReference type="InterPro" id="IPR050765">
    <property type="entry name" value="Riboflavin_Biosynth_HTPR"/>
</dbReference>
<evidence type="ECO:0000259" key="1">
    <source>
        <dbReference type="Pfam" id="PF01872"/>
    </source>
</evidence>
<evidence type="ECO:0000313" key="3">
    <source>
        <dbReference type="Proteomes" id="UP000617734"/>
    </source>
</evidence>
<name>A0A919FYL6_9ACTN</name>
<dbReference type="AlphaFoldDB" id="A0A919FYL6"/>
<dbReference type="PANTHER" id="PTHR38011:SF11">
    <property type="entry name" value="2,5-DIAMINO-6-RIBOSYLAMINO-4(3H)-PYRIMIDINONE 5'-PHOSPHATE REDUCTASE"/>
    <property type="match status" value="1"/>
</dbReference>
<dbReference type="PANTHER" id="PTHR38011">
    <property type="entry name" value="DIHYDROFOLATE REDUCTASE FAMILY PROTEIN (AFU_ORTHOLOGUE AFUA_8G06820)"/>
    <property type="match status" value="1"/>
</dbReference>
<gene>
    <name evidence="2" type="ORF">GCM10018781_40610</name>
</gene>
<reference evidence="2" key="1">
    <citation type="journal article" date="2014" name="Int. J. Syst. Evol. Microbiol.">
        <title>Complete genome sequence of Corynebacterium casei LMG S-19264T (=DSM 44701T), isolated from a smear-ripened cheese.</title>
        <authorList>
            <consortium name="US DOE Joint Genome Institute (JGI-PGF)"/>
            <person name="Walter F."/>
            <person name="Albersmeier A."/>
            <person name="Kalinowski J."/>
            <person name="Ruckert C."/>
        </authorList>
    </citation>
    <scope>NUCLEOTIDE SEQUENCE</scope>
    <source>
        <strain evidence="2">JCM 4646</strain>
    </source>
</reference>
<feature type="domain" description="Bacterial bifunctional deaminase-reductase C-terminal" evidence="1">
    <location>
        <begin position="4"/>
        <end position="179"/>
    </location>
</feature>
<dbReference type="Pfam" id="PF01872">
    <property type="entry name" value="RibD_C"/>
    <property type="match status" value="1"/>
</dbReference>
<dbReference type="InterPro" id="IPR024072">
    <property type="entry name" value="DHFR-like_dom_sf"/>
</dbReference>
<reference evidence="2" key="2">
    <citation type="submission" date="2020-09" db="EMBL/GenBank/DDBJ databases">
        <authorList>
            <person name="Sun Q."/>
            <person name="Ohkuma M."/>
        </authorList>
    </citation>
    <scope>NUCLEOTIDE SEQUENCE</scope>
    <source>
        <strain evidence="2">JCM 4646</strain>
    </source>
</reference>
<sequence>MGRITHFVHQSLDGFVEGPAGEFDWPVMGPELSAYSHTLTDSADYFLYGRVVWEMMSGYWPRAEEISTHPHDLAFAPVWRATPKIVVSSTLEQADWNTRVIGSDVVEELTALKEGGARLVLFGGSSLAGFLTGQGLIDEYRVFVHPVVLGGGKPVFRSPQQRFGLTLTETRTFDSQVVLMRHERAAQSG</sequence>
<accession>A0A919FYL6</accession>
<dbReference type="GO" id="GO:0008703">
    <property type="term" value="F:5-amino-6-(5-phosphoribosylamino)uracil reductase activity"/>
    <property type="evidence" value="ECO:0007669"/>
    <property type="project" value="InterPro"/>
</dbReference>
<proteinExistence type="predicted"/>